<reference evidence="3" key="2">
    <citation type="submission" date="2013-10" db="EMBL/GenBank/DDBJ databases">
        <authorList>
            <person name="Aslett M."/>
        </authorList>
    </citation>
    <scope>NUCLEOTIDE SEQUENCE</scope>
    <source>
        <strain evidence="3">Houghton</strain>
    </source>
</reference>
<reference evidence="3" key="1">
    <citation type="submission" date="2013-10" db="EMBL/GenBank/DDBJ databases">
        <title>Genomic analysis of the causative agents of coccidiosis in chickens.</title>
        <authorList>
            <person name="Reid A.J."/>
            <person name="Blake D."/>
            <person name="Billington K."/>
            <person name="Browne H."/>
            <person name="Dunn M."/>
            <person name="Hung S."/>
            <person name="Kawahara F."/>
            <person name="Miranda-Saavedra D."/>
            <person name="Mourier T."/>
            <person name="Nagra H."/>
            <person name="Otto T.D."/>
            <person name="Rawlings N."/>
            <person name="Sanchez A."/>
            <person name="Sanders M."/>
            <person name="Subramaniam C."/>
            <person name="Tay Y."/>
            <person name="Dear P."/>
            <person name="Doerig C."/>
            <person name="Gruber A."/>
            <person name="Parkinson J."/>
            <person name="Shirley M."/>
            <person name="Wan K.L."/>
            <person name="Berriman M."/>
            <person name="Tomley F."/>
            <person name="Pain A."/>
        </authorList>
    </citation>
    <scope>NUCLEOTIDE SEQUENCE</scope>
    <source>
        <strain evidence="3">Houghton</strain>
    </source>
</reference>
<name>U6GHZ2_EIMAC</name>
<dbReference type="OMA" id="LYLMYAC"/>
<feature type="transmembrane region" description="Helical" evidence="2">
    <location>
        <begin position="132"/>
        <end position="155"/>
    </location>
</feature>
<dbReference type="AlphaFoldDB" id="U6GHZ2"/>
<keyword evidence="2" id="KW-0472">Membrane</keyword>
<dbReference type="EMBL" id="HG670981">
    <property type="protein sequence ID" value="CDI79172.1"/>
    <property type="molecule type" value="Genomic_DNA"/>
</dbReference>
<feature type="compositionally biased region" description="Polar residues" evidence="1">
    <location>
        <begin position="332"/>
        <end position="342"/>
    </location>
</feature>
<feature type="compositionally biased region" description="Low complexity" evidence="1">
    <location>
        <begin position="350"/>
        <end position="380"/>
    </location>
</feature>
<proteinExistence type="predicted"/>
<evidence type="ECO:0000313" key="3">
    <source>
        <dbReference type="EMBL" id="CDI79172.1"/>
    </source>
</evidence>
<keyword evidence="2" id="KW-0812">Transmembrane</keyword>
<dbReference type="VEuPathDB" id="ToxoDB:EAH_00040700"/>
<sequence>MKPPIFSTGSSHSDEPPSNSSEMPASVLEPLQPGAGNRSSSSNPFEEYSDSQGAPGCSESTSSGALTAFAAAADSQQGSASGSGGVRAPGSTAAAAASSVLYPEGLPKFFGLLKPTITFGVGRLTLSRGMDFIAYFVAISTLLSFFGFVFAVNWMQKICLPVARLWNAIFSWRSAANFDLRRSKVFLFLLGWRLQTFTFLTVLMVLSLILKPQLNAHVQDSVRTCVLQQHSSGGSSSNLLPVRLSSLSLFPTLPLPEYKTANIPPPSASPSEGGVRTPQSAAKVQATADSAAAAAPDNTAQEQGETNKTEQLLQVSAETPEAKKNDGETQDEQTTQHSNQPVDATRQQDQRQQQQQPAADAASPTAAVSPAATAPPAETDSSAAAAPVAAVPSAATASAAAVPATAADLPVAAPAAPAAEEGAEGPSAATAGAAEGREDASSNAAATQQQESAAVAAAQQETAAATAAAAEGSTPSEAATAAAPASAPAATPAATPEAAAPPPAADEESIETAKQHQQQLAVEAAQAAAVRETDFAVVIMLVSASVALLFDLYLMYACWSFKVWMERGYEAVVLAGAAPFAPVDGGTGWLAYAVQLPQTVQLETYRGEGEGSRRLPLFVQTTDSESFSNVRLPMVGRW</sequence>
<organism evidence="3 4">
    <name type="scientific">Eimeria acervulina</name>
    <name type="common">Coccidian parasite</name>
    <dbReference type="NCBI Taxonomy" id="5801"/>
    <lineage>
        <taxon>Eukaryota</taxon>
        <taxon>Sar</taxon>
        <taxon>Alveolata</taxon>
        <taxon>Apicomplexa</taxon>
        <taxon>Conoidasida</taxon>
        <taxon>Coccidia</taxon>
        <taxon>Eucoccidiorida</taxon>
        <taxon>Eimeriorina</taxon>
        <taxon>Eimeriidae</taxon>
        <taxon>Eimeria</taxon>
    </lineage>
</organism>
<protein>
    <submittedName>
        <fullName evidence="3">Uncharacterized protein</fullName>
    </submittedName>
</protein>
<feature type="compositionally biased region" description="Polar residues" evidence="1">
    <location>
        <begin position="302"/>
        <end position="317"/>
    </location>
</feature>
<accession>U6GHZ2</accession>
<feature type="transmembrane region" description="Helical" evidence="2">
    <location>
        <begin position="535"/>
        <end position="559"/>
    </location>
</feature>
<dbReference type="GeneID" id="25272140"/>
<keyword evidence="2" id="KW-1133">Transmembrane helix</keyword>
<feature type="region of interest" description="Disordered" evidence="1">
    <location>
        <begin position="413"/>
        <end position="517"/>
    </location>
</feature>
<feature type="region of interest" description="Disordered" evidence="1">
    <location>
        <begin position="1"/>
        <end position="61"/>
    </location>
</feature>
<evidence type="ECO:0000256" key="2">
    <source>
        <dbReference type="SAM" id="Phobius"/>
    </source>
</evidence>
<feature type="region of interest" description="Disordered" evidence="1">
    <location>
        <begin position="261"/>
        <end position="380"/>
    </location>
</feature>
<gene>
    <name evidence="3" type="ORF">EAH_00040700</name>
</gene>
<keyword evidence="4" id="KW-1185">Reference proteome</keyword>
<dbReference type="RefSeq" id="XP_013250678.1">
    <property type="nucleotide sequence ID" value="XM_013395224.1"/>
</dbReference>
<evidence type="ECO:0000313" key="4">
    <source>
        <dbReference type="Proteomes" id="UP000018050"/>
    </source>
</evidence>
<feature type="compositionally biased region" description="Low complexity" evidence="1">
    <location>
        <begin position="280"/>
        <end position="301"/>
    </location>
</feature>
<feature type="transmembrane region" description="Helical" evidence="2">
    <location>
        <begin position="185"/>
        <end position="210"/>
    </location>
</feature>
<dbReference type="Proteomes" id="UP000018050">
    <property type="component" value="Unassembled WGS sequence"/>
</dbReference>
<dbReference type="OrthoDB" id="347628at2759"/>
<feature type="compositionally biased region" description="Low complexity" evidence="1">
    <location>
        <begin position="413"/>
        <end position="434"/>
    </location>
</feature>
<feature type="compositionally biased region" description="Low complexity" evidence="1">
    <location>
        <begin position="441"/>
        <end position="498"/>
    </location>
</feature>
<evidence type="ECO:0000256" key="1">
    <source>
        <dbReference type="SAM" id="MobiDB-lite"/>
    </source>
</evidence>